<feature type="transmembrane region" description="Helical" evidence="2">
    <location>
        <begin position="85"/>
        <end position="105"/>
    </location>
</feature>
<feature type="transmembrane region" description="Helical" evidence="2">
    <location>
        <begin position="206"/>
        <end position="224"/>
    </location>
</feature>
<accession>A0ABS1B9Q9</accession>
<evidence type="ECO:0000256" key="1">
    <source>
        <dbReference type="SAM" id="MobiDB-lite"/>
    </source>
</evidence>
<keyword evidence="4" id="KW-1185">Reference proteome</keyword>
<dbReference type="Pfam" id="PF05675">
    <property type="entry name" value="DUF817"/>
    <property type="match status" value="1"/>
</dbReference>
<feature type="region of interest" description="Disordered" evidence="1">
    <location>
        <begin position="299"/>
        <end position="343"/>
    </location>
</feature>
<protein>
    <submittedName>
        <fullName evidence="3">DUF817 domain-containing protein</fullName>
    </submittedName>
</protein>
<feature type="transmembrane region" description="Helical" evidence="2">
    <location>
        <begin position="277"/>
        <end position="295"/>
    </location>
</feature>
<feature type="transmembrane region" description="Helical" evidence="2">
    <location>
        <begin position="59"/>
        <end position="79"/>
    </location>
</feature>
<sequence length="343" mass="38068">MGDDIREQRARSDARSRTFTPLEQRIDAWAHRRTRALAENAGPWRLRALELVVFTLKQAWACVFGASMLALLVLARLLYPEGAPLARADALVIAALALQVVMLALRLETLREMGTIVLFHVAGTAMEVFKTHVGSWEYEGEGLLRIGAVPLYTGFMYAAVGSYMVRVMRLFDLRFTRYPPRWATALLAAAIYANFFTHHFLPDARWVLLVLVGLLFGRCMMSFRNHRGGAWHRMPVLAAFAGTAFFLWVAENVGTAAGAWIYPHQQAGWEPVPLTKMVAWLLLMMISVVLVTLVHPPQRPDSRARERAGPEPASVPVPVPVPAEATLSADRRPARVPPPAGTG</sequence>
<organism evidence="3 4">
    <name type="scientific">Brachybacterium halotolerans</name>
    <dbReference type="NCBI Taxonomy" id="2795215"/>
    <lineage>
        <taxon>Bacteria</taxon>
        <taxon>Bacillati</taxon>
        <taxon>Actinomycetota</taxon>
        <taxon>Actinomycetes</taxon>
        <taxon>Micrococcales</taxon>
        <taxon>Dermabacteraceae</taxon>
        <taxon>Brachybacterium</taxon>
    </lineage>
</organism>
<keyword evidence="2" id="KW-0812">Transmembrane</keyword>
<evidence type="ECO:0000313" key="3">
    <source>
        <dbReference type="EMBL" id="MBK0331393.1"/>
    </source>
</evidence>
<proteinExistence type="predicted"/>
<feature type="transmembrane region" description="Helical" evidence="2">
    <location>
        <begin position="117"/>
        <end position="136"/>
    </location>
</feature>
<keyword evidence="2" id="KW-0472">Membrane</keyword>
<reference evidence="3 4" key="1">
    <citation type="submission" date="2020-12" db="EMBL/GenBank/DDBJ databases">
        <title>Brachybacterium sp. MASK1Z-5, whole genome shotgun sequence.</title>
        <authorList>
            <person name="Tuo L."/>
        </authorList>
    </citation>
    <scope>NUCLEOTIDE SEQUENCE [LARGE SCALE GENOMIC DNA]</scope>
    <source>
        <strain evidence="3 4">MASK1Z-5</strain>
    </source>
</reference>
<dbReference type="EMBL" id="JAEDAJ010000003">
    <property type="protein sequence ID" value="MBK0331393.1"/>
    <property type="molecule type" value="Genomic_DNA"/>
</dbReference>
<feature type="transmembrane region" description="Helical" evidence="2">
    <location>
        <begin position="142"/>
        <end position="161"/>
    </location>
</feature>
<evidence type="ECO:0000313" key="4">
    <source>
        <dbReference type="Proteomes" id="UP000612352"/>
    </source>
</evidence>
<gene>
    <name evidence="3" type="ORF">I8D64_08265</name>
</gene>
<feature type="transmembrane region" description="Helical" evidence="2">
    <location>
        <begin position="236"/>
        <end position="262"/>
    </location>
</feature>
<feature type="transmembrane region" description="Helical" evidence="2">
    <location>
        <begin position="182"/>
        <end position="200"/>
    </location>
</feature>
<dbReference type="Proteomes" id="UP000612352">
    <property type="component" value="Unassembled WGS sequence"/>
</dbReference>
<dbReference type="RefSeq" id="WP_200502001.1">
    <property type="nucleotide sequence ID" value="NZ_JAEDAJ010000003.1"/>
</dbReference>
<comment type="caution">
    <text evidence="3">The sequence shown here is derived from an EMBL/GenBank/DDBJ whole genome shotgun (WGS) entry which is preliminary data.</text>
</comment>
<name>A0ABS1B9Q9_9MICO</name>
<dbReference type="InterPro" id="IPR008535">
    <property type="entry name" value="DUF817"/>
</dbReference>
<evidence type="ECO:0000256" key="2">
    <source>
        <dbReference type="SAM" id="Phobius"/>
    </source>
</evidence>
<keyword evidence="2" id="KW-1133">Transmembrane helix</keyword>
<feature type="compositionally biased region" description="Basic and acidic residues" evidence="1">
    <location>
        <begin position="299"/>
        <end position="309"/>
    </location>
</feature>